<dbReference type="AlphaFoldDB" id="A0A3B0Z986"/>
<name>A0A3B0Z986_9ZZZZ</name>
<proteinExistence type="predicted"/>
<protein>
    <submittedName>
        <fullName evidence="2">Uncharacterized membrane-anchored protein</fullName>
    </submittedName>
</protein>
<keyword evidence="1" id="KW-1133">Transmembrane helix</keyword>
<evidence type="ECO:0000256" key="1">
    <source>
        <dbReference type="SAM" id="Phobius"/>
    </source>
</evidence>
<reference evidence="2" key="1">
    <citation type="submission" date="2018-06" db="EMBL/GenBank/DDBJ databases">
        <authorList>
            <person name="Zhirakovskaya E."/>
        </authorList>
    </citation>
    <scope>NUCLEOTIDE SEQUENCE</scope>
</reference>
<organism evidence="2">
    <name type="scientific">hydrothermal vent metagenome</name>
    <dbReference type="NCBI Taxonomy" id="652676"/>
    <lineage>
        <taxon>unclassified sequences</taxon>
        <taxon>metagenomes</taxon>
        <taxon>ecological metagenomes</taxon>
    </lineage>
</organism>
<dbReference type="EMBL" id="UOFQ01000024">
    <property type="protein sequence ID" value="VAW85550.1"/>
    <property type="molecule type" value="Genomic_DNA"/>
</dbReference>
<gene>
    <name evidence="2" type="ORF">MNBD_GAMMA17-628</name>
</gene>
<dbReference type="Pfam" id="PF11902">
    <property type="entry name" value="DUF3422"/>
    <property type="match status" value="1"/>
</dbReference>
<feature type="transmembrane region" description="Helical" evidence="1">
    <location>
        <begin position="378"/>
        <end position="399"/>
    </location>
</feature>
<accession>A0A3B0Z986</accession>
<evidence type="ECO:0000313" key="2">
    <source>
        <dbReference type="EMBL" id="VAW85550.1"/>
    </source>
</evidence>
<keyword evidence="1" id="KW-0812">Transmembrane</keyword>
<dbReference type="InterPro" id="IPR021830">
    <property type="entry name" value="DUF3422"/>
</dbReference>
<feature type="transmembrane region" description="Helical" evidence="1">
    <location>
        <begin position="411"/>
        <end position="430"/>
    </location>
</feature>
<keyword evidence="1" id="KW-0472">Membrane</keyword>
<sequence>MNDEVSGIDPLRSRVVGVSEHAQRIKLHNELHARPHELLKAPMQVSQLVLLSDNSVINEELRLIAQLCERYSVSPPVLEARHFSAQFGSFRFKWERHTEFSMYTFFVKMPFEAPFAEPAIKHVPKEWLETLPGEILSATHLAIEHKSRPQRNLEDLATLFASNTVIGAKVVAGSAIVWTDNKIHADGFSRILIHDVDLRRRQAGRLVQRLLEIETYRMLALMPVSTARKYLPELARFDKQLAELTDNNCHCQSHDDEQRLLDDLTRLAAEIERISAVTNQRFNASSAYYNIVKMRISELREQRIQGLQMFHEFMEQRLSPAMATCDSVNSNLELLSTRVARASALLRTRVDIAMEGQTRDLLTSMDKRAKLQLRMQETVEGLSVVVLSYYLLGMVGYALKALKSSGVPINVEISTGLAIPVVLGIVFVSVRRLRRLASDK</sequence>